<evidence type="ECO:0000313" key="2">
    <source>
        <dbReference type="EMBL" id="EWH09406.1"/>
    </source>
</evidence>
<sequence>MSFTRVNLVKGAVALLFALVSVSCSSPNIQDYANSQPLLKLEQFFDGELKAYGVLFDRQGQLSRRFKVDLQASWQGNKGTINEWFEFDDGEKQTRIWQLEKLADNQYVGTAGDVVGKAFGTTSGSVLHWRYVLEIPYDGDTMQVNLDDWMYLVDERRLFNKTDIIKFGFKVGEIVLFIEKV</sequence>
<dbReference type="RefSeq" id="WP_035015203.1">
    <property type="nucleotide sequence ID" value="NZ_ARZY01000024.1"/>
</dbReference>
<dbReference type="STRING" id="1328313.DS2_12759"/>
<dbReference type="EMBL" id="ARZY01000024">
    <property type="protein sequence ID" value="EWH09406.1"/>
    <property type="molecule type" value="Genomic_DNA"/>
</dbReference>
<reference evidence="2 3" key="1">
    <citation type="journal article" date="2014" name="Genome Announc.">
        <title>Draft Genome Sequence of the Agar-Degrading Bacterium Catenovulum sp. Strain DS-2, Isolated from Intestines of Haliotis diversicolor.</title>
        <authorList>
            <person name="Shan D."/>
            <person name="Li X."/>
            <person name="Gu Z."/>
            <person name="Wei G."/>
            <person name="Gao Z."/>
            <person name="Shao Z."/>
        </authorList>
    </citation>
    <scope>NUCLEOTIDE SEQUENCE [LARGE SCALE GENOMIC DNA]</scope>
    <source>
        <strain evidence="2 3">DS-2</strain>
    </source>
</reference>
<proteinExistence type="predicted"/>
<keyword evidence="1" id="KW-0732">Signal</keyword>
<evidence type="ECO:0000256" key="1">
    <source>
        <dbReference type="SAM" id="SignalP"/>
    </source>
</evidence>
<organism evidence="2 3">
    <name type="scientific">Catenovulum agarivorans DS-2</name>
    <dbReference type="NCBI Taxonomy" id="1328313"/>
    <lineage>
        <taxon>Bacteria</taxon>
        <taxon>Pseudomonadati</taxon>
        <taxon>Pseudomonadota</taxon>
        <taxon>Gammaproteobacteria</taxon>
        <taxon>Alteromonadales</taxon>
        <taxon>Alteromonadaceae</taxon>
        <taxon>Catenovulum</taxon>
    </lineage>
</organism>
<protein>
    <recommendedName>
        <fullName evidence="4">Lipoprotein</fullName>
    </recommendedName>
</protein>
<accession>W7QBN7</accession>
<dbReference type="Proteomes" id="UP000019276">
    <property type="component" value="Unassembled WGS sequence"/>
</dbReference>
<dbReference type="eggNOG" id="ENOG5031DNS">
    <property type="taxonomic scope" value="Bacteria"/>
</dbReference>
<comment type="caution">
    <text evidence="2">The sequence shown here is derived from an EMBL/GenBank/DDBJ whole genome shotgun (WGS) entry which is preliminary data.</text>
</comment>
<keyword evidence="3" id="KW-1185">Reference proteome</keyword>
<dbReference type="InterPro" id="IPR024409">
    <property type="entry name" value="DUF3833"/>
</dbReference>
<evidence type="ECO:0008006" key="4">
    <source>
        <dbReference type="Google" id="ProtNLM"/>
    </source>
</evidence>
<dbReference type="PROSITE" id="PS51257">
    <property type="entry name" value="PROKAR_LIPOPROTEIN"/>
    <property type="match status" value="1"/>
</dbReference>
<feature type="signal peptide" evidence="1">
    <location>
        <begin position="1"/>
        <end position="25"/>
    </location>
</feature>
<dbReference type="Pfam" id="PF12915">
    <property type="entry name" value="DUF3833"/>
    <property type="match status" value="1"/>
</dbReference>
<dbReference type="OrthoDB" id="5296954at2"/>
<dbReference type="AlphaFoldDB" id="W7QBN7"/>
<feature type="chain" id="PRO_5004897930" description="Lipoprotein" evidence="1">
    <location>
        <begin position="26"/>
        <end position="181"/>
    </location>
</feature>
<name>W7QBN7_9ALTE</name>
<gene>
    <name evidence="2" type="ORF">DS2_12759</name>
</gene>
<evidence type="ECO:0000313" key="3">
    <source>
        <dbReference type="Proteomes" id="UP000019276"/>
    </source>
</evidence>